<feature type="transmembrane region" description="Helical" evidence="4">
    <location>
        <begin position="1113"/>
        <end position="1134"/>
    </location>
</feature>
<evidence type="ECO:0000313" key="7">
    <source>
        <dbReference type="Proteomes" id="UP001501138"/>
    </source>
</evidence>
<dbReference type="InterPro" id="IPR020845">
    <property type="entry name" value="AMP-binding_CS"/>
</dbReference>
<feature type="transmembrane region" description="Helical" evidence="4">
    <location>
        <begin position="866"/>
        <end position="892"/>
    </location>
</feature>
<dbReference type="InterPro" id="IPR020806">
    <property type="entry name" value="PKS_PP-bd"/>
</dbReference>
<dbReference type="EMBL" id="BAAAPM010000003">
    <property type="protein sequence ID" value="GAA1716772.1"/>
    <property type="molecule type" value="Genomic_DNA"/>
</dbReference>
<dbReference type="Gene3D" id="2.160.10.10">
    <property type="entry name" value="Hexapeptide repeat proteins"/>
    <property type="match status" value="2"/>
</dbReference>
<feature type="region of interest" description="Disordered" evidence="3">
    <location>
        <begin position="1320"/>
        <end position="1343"/>
    </location>
</feature>
<dbReference type="InterPro" id="IPR045851">
    <property type="entry name" value="AMP-bd_C_sf"/>
</dbReference>
<gene>
    <name evidence="6" type="ORF">GCM10009809_11030</name>
</gene>
<dbReference type="InterPro" id="IPR010071">
    <property type="entry name" value="AA_adenyl_dom"/>
</dbReference>
<dbReference type="InterPro" id="IPR012728">
    <property type="entry name" value="Pls/PosA_C"/>
</dbReference>
<dbReference type="InterPro" id="IPR036736">
    <property type="entry name" value="ACP-like_sf"/>
</dbReference>
<dbReference type="Proteomes" id="UP001501138">
    <property type="component" value="Unassembled WGS sequence"/>
</dbReference>
<accession>A0ABP4V5R9</accession>
<dbReference type="InterPro" id="IPR000873">
    <property type="entry name" value="AMP-dep_synth/lig_dom"/>
</dbReference>
<evidence type="ECO:0000256" key="4">
    <source>
        <dbReference type="SAM" id="Phobius"/>
    </source>
</evidence>
<sequence length="1343" mass="138553">MPGTSPLLRGVHAPAPRTLVDVLAATATAHPDDPAVDDGTRAWSYAELTAEVLDRARALARHGVRRGDRVGVRATSGRADLYLTILAILRAGAAYVPVDRDDPDERADLVFGEAGVVAVVGDDGAIAPGPGPGQPASPHAPAEADRTGDGAGDPPPPRPADDAWIIFTSGSTGTPKGVAVTHRSAAAFVDAEARLFLQGAPLGPGDRVLAGLSVAFDASCEEMWLAWRHGACLVPADRALVRTGLDLGPWVAERGITAISTVPTLAGLLPAADLERVRLLIFGGEAIPPELATRLAGPGRELWNTYGPTEATVVACAAPLDGVGEVRIGLPLDGWDLVVVDDAGRRVAEGATGELVIGGVGLGRYLDPAKDAEKYAPLESVGWERAYRSGDLVVNDSGGLLFVGRADDQVKVGGRRIELGEIDAALLDEPQVSAAAAAVRQAGAGNKVIVGYVVPTDPATFDARALQAHLREVLPAALVPLLGVVDEIPTRTSGKVDRDALPWPLDDASGTRAPSDGPVGELGGETATWLGERWAAVLGVAPTDPDDDFFDLGGGSLTAAQVVSAVRERYPSATVADLYAHPTVAELAAHLTEAYGPPAVTSGGPAGPAPTTPPGTHLFQQTMLVLLRIVSGLRWATWTALAVAAARWAVDAGVLASGTGGEVLLSNLPHVPWAGLLVAWALLVLPAGRLGLAALGARLLLRGVRAGDHPRGGWVHRRLWLAEQLVDALGGLTVSAAPLVGLYARALGARLGRGVDLHTLPPVTGMLTVGDGAAVEPEVDLSGHWIEGDVVHVGPVAIGRDATIGARSVLLPGARVRRGTDVAAGSAVVGSTGRNEYWEGSPATRRRSQVKHPWPAERPAGGGAWAVAYGVGGVVLALLPVAAVAVGVLVLLGGPGPDGPTTPTAELAAAAVRLPLAALAAFATYALVTLVLVRLLSIGMTAGWHPVRSRVGWQAWCTERVMDSARTALFPLYSSVFTPGWLRLLGARMGKHVEASTVVGIPSMMEASDGAFLADDTMVAPYELGGGWMRVARAKVGRRAFLGNSGITAPGRSVPKNGLVAVLSAAPHKARKGSSWIGSPPVLLRRTAADEADEGLTFNPNRRLWWARGAIEVLRLTAVVVSAALGAAVVTVVLEAARAGGWALGGVLGGLALLGAGLAAALLTSAAKRLLVGRFRAGDHPLWSSFVWRNELADTFTEVVAAPWFANHVLGTGLLTAWLRTMGARVGRGVWCETYWLPEGDLVTLGDGAAVGRGTVLQTHLFHDRVMSLDVVELAPGATVGPHSVVLPATRLERAAVAGPASLVMRGEVLPAGSRWQGNPVSPWPAAGSRASAGPPASARPGG</sequence>
<dbReference type="SMART" id="SM00823">
    <property type="entry name" value="PKS_PP"/>
    <property type="match status" value="1"/>
</dbReference>
<proteinExistence type="predicted"/>
<protein>
    <submittedName>
        <fullName evidence="6">Non-ribosomal peptide synthetase</fullName>
    </submittedName>
</protein>
<feature type="region of interest" description="Disordered" evidence="3">
    <location>
        <begin position="496"/>
        <end position="520"/>
    </location>
</feature>
<feature type="domain" description="Carrier" evidence="5">
    <location>
        <begin position="521"/>
        <end position="595"/>
    </location>
</feature>
<dbReference type="PROSITE" id="PS00455">
    <property type="entry name" value="AMP_BINDING"/>
    <property type="match status" value="1"/>
</dbReference>
<feature type="compositionally biased region" description="Low complexity" evidence="3">
    <location>
        <begin position="1324"/>
        <end position="1343"/>
    </location>
</feature>
<evidence type="ECO:0000259" key="5">
    <source>
        <dbReference type="PROSITE" id="PS50075"/>
    </source>
</evidence>
<evidence type="ECO:0000256" key="3">
    <source>
        <dbReference type="SAM" id="MobiDB-lite"/>
    </source>
</evidence>
<dbReference type="SUPFAM" id="SSF47336">
    <property type="entry name" value="ACP-like"/>
    <property type="match status" value="1"/>
</dbReference>
<reference evidence="7" key="1">
    <citation type="journal article" date="2019" name="Int. J. Syst. Evol. Microbiol.">
        <title>The Global Catalogue of Microorganisms (GCM) 10K type strain sequencing project: providing services to taxonomists for standard genome sequencing and annotation.</title>
        <authorList>
            <consortium name="The Broad Institute Genomics Platform"/>
            <consortium name="The Broad Institute Genome Sequencing Center for Infectious Disease"/>
            <person name="Wu L."/>
            <person name="Ma J."/>
        </authorList>
    </citation>
    <scope>NUCLEOTIDE SEQUENCE [LARGE SCALE GENOMIC DNA]</scope>
    <source>
        <strain evidence="7">JCM 15589</strain>
    </source>
</reference>
<dbReference type="InterPro" id="IPR011004">
    <property type="entry name" value="Trimer_LpxA-like_sf"/>
</dbReference>
<dbReference type="Pfam" id="PF00501">
    <property type="entry name" value="AMP-binding"/>
    <property type="match status" value="1"/>
</dbReference>
<dbReference type="PANTHER" id="PTHR45527">
    <property type="entry name" value="NONRIBOSOMAL PEPTIDE SYNTHETASE"/>
    <property type="match status" value="1"/>
</dbReference>
<keyword evidence="4" id="KW-0472">Membrane</keyword>
<dbReference type="PANTHER" id="PTHR45527:SF1">
    <property type="entry name" value="FATTY ACID SYNTHASE"/>
    <property type="match status" value="1"/>
</dbReference>
<dbReference type="CDD" id="cd05930">
    <property type="entry name" value="A_NRPS"/>
    <property type="match status" value="1"/>
</dbReference>
<keyword evidence="1" id="KW-0596">Phosphopantetheine</keyword>
<evidence type="ECO:0000313" key="6">
    <source>
        <dbReference type="EMBL" id="GAA1716772.1"/>
    </source>
</evidence>
<dbReference type="SUPFAM" id="SSF56801">
    <property type="entry name" value="Acetyl-CoA synthetase-like"/>
    <property type="match status" value="1"/>
</dbReference>
<comment type="caution">
    <text evidence="6">The sequence shown here is derived from an EMBL/GenBank/DDBJ whole genome shotgun (WGS) entry which is preliminary data.</text>
</comment>
<dbReference type="NCBIfam" id="TIGR01733">
    <property type="entry name" value="AA-adenyl-dom"/>
    <property type="match status" value="1"/>
</dbReference>
<dbReference type="SUPFAM" id="SSF51161">
    <property type="entry name" value="Trimeric LpxA-like enzymes"/>
    <property type="match status" value="3"/>
</dbReference>
<organism evidence="6 7">
    <name type="scientific">Isoptericola hypogeus</name>
    <dbReference type="NCBI Taxonomy" id="300179"/>
    <lineage>
        <taxon>Bacteria</taxon>
        <taxon>Bacillati</taxon>
        <taxon>Actinomycetota</taxon>
        <taxon>Actinomycetes</taxon>
        <taxon>Micrococcales</taxon>
        <taxon>Promicromonosporaceae</taxon>
        <taxon>Isoptericola</taxon>
    </lineage>
</organism>
<keyword evidence="7" id="KW-1185">Reference proteome</keyword>
<keyword evidence="2" id="KW-0597">Phosphoprotein</keyword>
<dbReference type="RefSeq" id="WP_344246445.1">
    <property type="nucleotide sequence ID" value="NZ_BAAAPM010000003.1"/>
</dbReference>
<feature type="transmembrane region" description="Helical" evidence="4">
    <location>
        <begin position="1140"/>
        <end position="1166"/>
    </location>
</feature>
<evidence type="ECO:0000256" key="2">
    <source>
        <dbReference type="ARBA" id="ARBA00022553"/>
    </source>
</evidence>
<dbReference type="SMART" id="SM01294">
    <property type="entry name" value="PKS_PP_betabranch"/>
    <property type="match status" value="1"/>
</dbReference>
<feature type="transmembrane region" description="Helical" evidence="4">
    <location>
        <begin position="673"/>
        <end position="701"/>
    </location>
</feature>
<keyword evidence="4" id="KW-0812">Transmembrane</keyword>
<dbReference type="Pfam" id="PF00550">
    <property type="entry name" value="PP-binding"/>
    <property type="match status" value="1"/>
</dbReference>
<dbReference type="Gene3D" id="3.40.50.12780">
    <property type="entry name" value="N-terminal domain of ligase-like"/>
    <property type="match status" value="1"/>
</dbReference>
<feature type="region of interest" description="Disordered" evidence="3">
    <location>
        <begin position="123"/>
        <end position="162"/>
    </location>
</feature>
<dbReference type="NCBIfam" id="TIGR02353">
    <property type="entry name" value="NRPS_term_dom"/>
    <property type="match status" value="1"/>
</dbReference>
<dbReference type="PROSITE" id="PS50075">
    <property type="entry name" value="CARRIER"/>
    <property type="match status" value="1"/>
</dbReference>
<dbReference type="InterPro" id="IPR009081">
    <property type="entry name" value="PP-bd_ACP"/>
</dbReference>
<dbReference type="InterPro" id="IPR042099">
    <property type="entry name" value="ANL_N_sf"/>
</dbReference>
<feature type="transmembrane region" description="Helical" evidence="4">
    <location>
        <begin position="912"/>
        <end position="933"/>
    </location>
</feature>
<name>A0ABP4V5R9_9MICO</name>
<dbReference type="Gene3D" id="1.10.1200.10">
    <property type="entry name" value="ACP-like"/>
    <property type="match status" value="1"/>
</dbReference>
<dbReference type="Gene3D" id="3.30.300.30">
    <property type="match status" value="1"/>
</dbReference>
<evidence type="ECO:0000256" key="1">
    <source>
        <dbReference type="ARBA" id="ARBA00022450"/>
    </source>
</evidence>
<keyword evidence="4" id="KW-1133">Transmembrane helix</keyword>